<protein>
    <submittedName>
        <fullName evidence="1">Uncharacterized protein</fullName>
    </submittedName>
</protein>
<dbReference type="AlphaFoldDB" id="A0A8J3DM30"/>
<gene>
    <name evidence="1" type="ORF">GCM10010136_15260</name>
</gene>
<dbReference type="Proteomes" id="UP000641137">
    <property type="component" value="Unassembled WGS sequence"/>
</dbReference>
<name>A0A8J3DM30_9HYPH</name>
<comment type="caution">
    <text evidence="1">The sequence shown here is derived from an EMBL/GenBank/DDBJ whole genome shotgun (WGS) entry which is preliminary data.</text>
</comment>
<reference evidence="1" key="1">
    <citation type="journal article" date="2014" name="Int. J. Syst. Evol. Microbiol.">
        <title>Complete genome sequence of Corynebacterium casei LMG S-19264T (=DSM 44701T), isolated from a smear-ripened cheese.</title>
        <authorList>
            <consortium name="US DOE Joint Genome Institute (JGI-PGF)"/>
            <person name="Walter F."/>
            <person name="Albersmeier A."/>
            <person name="Kalinowski J."/>
            <person name="Ruckert C."/>
        </authorList>
    </citation>
    <scope>NUCLEOTIDE SEQUENCE</scope>
    <source>
        <strain evidence="1">KCTC 42097</strain>
    </source>
</reference>
<evidence type="ECO:0000313" key="2">
    <source>
        <dbReference type="Proteomes" id="UP000641137"/>
    </source>
</evidence>
<dbReference type="RefSeq" id="WP_189489393.1">
    <property type="nucleotide sequence ID" value="NZ_BMZO01000004.1"/>
</dbReference>
<dbReference type="EMBL" id="BMZO01000004">
    <property type="protein sequence ID" value="GHC69432.1"/>
    <property type="molecule type" value="Genomic_DNA"/>
</dbReference>
<sequence>MIEKGDLACRFKGDGMKIGYRSAISPSLIRSVRRRKNLGSETLDTLFSDGGSSYFCSEFVVLCYQIAIEQNAILGDLRTKAIAKTFNLDSASYLPSYLWQVLHQSPHFQKIGTVQAGEQIA</sequence>
<evidence type="ECO:0000313" key="1">
    <source>
        <dbReference type="EMBL" id="GHC69432.1"/>
    </source>
</evidence>
<keyword evidence="2" id="KW-1185">Reference proteome</keyword>
<reference evidence="1" key="2">
    <citation type="submission" date="2020-09" db="EMBL/GenBank/DDBJ databases">
        <authorList>
            <person name="Sun Q."/>
            <person name="Kim S."/>
        </authorList>
    </citation>
    <scope>NUCLEOTIDE SEQUENCE</scope>
    <source>
        <strain evidence="1">KCTC 42097</strain>
    </source>
</reference>
<accession>A0A8J3DM30</accession>
<proteinExistence type="predicted"/>
<organism evidence="1 2">
    <name type="scientific">Limoniibacter endophyticus</name>
    <dbReference type="NCBI Taxonomy" id="1565040"/>
    <lineage>
        <taxon>Bacteria</taxon>
        <taxon>Pseudomonadati</taxon>
        <taxon>Pseudomonadota</taxon>
        <taxon>Alphaproteobacteria</taxon>
        <taxon>Hyphomicrobiales</taxon>
        <taxon>Bartonellaceae</taxon>
        <taxon>Limoniibacter</taxon>
    </lineage>
</organism>